<protein>
    <submittedName>
        <fullName evidence="3">Uncharacterized protein</fullName>
    </submittedName>
</protein>
<dbReference type="RefSeq" id="WP_076958504.1">
    <property type="nucleotide sequence ID" value="NZ_MLCO01000175.1"/>
</dbReference>
<reference evidence="3 4" key="1">
    <citation type="submission" date="2016-10" db="EMBL/GenBank/DDBJ databases">
        <title>Draft Genome sequence of Roseomonas sp. strain M3.</title>
        <authorList>
            <person name="Subhash Y."/>
            <person name="Lee S."/>
        </authorList>
    </citation>
    <scope>NUCLEOTIDE SEQUENCE [LARGE SCALE GENOMIC DNA]</scope>
    <source>
        <strain evidence="3 4">M3</strain>
    </source>
</reference>
<keyword evidence="4" id="KW-1185">Reference proteome</keyword>
<dbReference type="Pfam" id="PF00561">
    <property type="entry name" value="Abhydrolase_1"/>
    <property type="match status" value="1"/>
</dbReference>
<evidence type="ECO:0000313" key="4">
    <source>
        <dbReference type="Proteomes" id="UP000188879"/>
    </source>
</evidence>
<dbReference type="SUPFAM" id="SSF53474">
    <property type="entry name" value="alpha/beta-Hydrolases"/>
    <property type="match status" value="2"/>
</dbReference>
<feature type="domain" description="AB hydrolase-1" evidence="1">
    <location>
        <begin position="313"/>
        <end position="478"/>
    </location>
</feature>
<dbReference type="Pfam" id="PF12146">
    <property type="entry name" value="Hydrolase_4"/>
    <property type="match status" value="1"/>
</dbReference>
<dbReference type="InterPro" id="IPR022742">
    <property type="entry name" value="Hydrolase_4"/>
</dbReference>
<dbReference type="InterPro" id="IPR029058">
    <property type="entry name" value="AB_hydrolase_fold"/>
</dbReference>
<gene>
    <name evidence="3" type="ORF">BKE38_16945</name>
</gene>
<evidence type="ECO:0000259" key="1">
    <source>
        <dbReference type="Pfam" id="PF00561"/>
    </source>
</evidence>
<evidence type="ECO:0000313" key="3">
    <source>
        <dbReference type="EMBL" id="ONG50987.1"/>
    </source>
</evidence>
<name>A0A1V2H0U8_9PROT</name>
<accession>A0A1V2H0U8</accession>
<dbReference type="Gene3D" id="3.40.50.1820">
    <property type="entry name" value="alpha/beta hydrolase"/>
    <property type="match status" value="2"/>
</dbReference>
<dbReference type="Proteomes" id="UP000188879">
    <property type="component" value="Unassembled WGS sequence"/>
</dbReference>
<dbReference type="EMBL" id="MLCO01000175">
    <property type="protein sequence ID" value="ONG50987.1"/>
    <property type="molecule type" value="Genomic_DNA"/>
</dbReference>
<dbReference type="AlphaFoldDB" id="A0A1V2H0U8"/>
<comment type="caution">
    <text evidence="3">The sequence shown here is derived from an EMBL/GenBank/DDBJ whole genome shotgun (WGS) entry which is preliminary data.</text>
</comment>
<dbReference type="PANTHER" id="PTHR43265">
    <property type="entry name" value="ESTERASE ESTD"/>
    <property type="match status" value="1"/>
</dbReference>
<dbReference type="GO" id="GO:0052689">
    <property type="term" value="F:carboxylic ester hydrolase activity"/>
    <property type="evidence" value="ECO:0007669"/>
    <property type="project" value="TreeGrafter"/>
</dbReference>
<dbReference type="InterPro" id="IPR000073">
    <property type="entry name" value="AB_hydrolase_1"/>
</dbReference>
<sequence length="584" mass="61374">MPEGSLPAAVEAPRASAAPRPLPVAFGGCTGWFHAAARPTGRAVLMLAPDGYEALCSRRPWRELAARLAEAGLSVLRYDHPGEGSSDGIEELPPDFSVCADTAVEAAALLKRLSGAAEVSVLGMRMGAMVAGLAAARMDAAPLALLYPVLSGRLHGREMRVQSDRGPEGPEFLGFPWTDAAIAALSGLDLPALLAAAPPRPVLILAQPRIAEAAGKAALSLPDARTIASDGYDDLVAEAHAVKVPEPAFDAIIQFLAKDAPESLATVPEPAGRPVIQLAGGGTEETVCFGPNDGLVGALTLPARGLAPGGPALVILNTGVNHHVGNGRLSVIMARRAAAAGMAVLRYDARAHGESHNPDGLPLVKIVQQPAVVDDSRAALDLMQRLGFPSVVIAGNCAGGWTALHAALADARIKHAVVINLQRFIWTEGRTFAVPSRRQTVAERQTFQWRALIEARRNGASALDMLRAVTPNRYKMAWKRSVVRSMAHAGRVLPPRLAGILGPGRVAGWLRALSTRGTGVSFVYSDQDTGLEELESHFGDGGKHLAGLRGMALVLVPGADHTFSNRTMRRELLDRVDAIIAAVK</sequence>
<dbReference type="InterPro" id="IPR053145">
    <property type="entry name" value="AB_hydrolase_Est10"/>
</dbReference>
<dbReference type="OrthoDB" id="249225at2"/>
<organism evidence="3 4">
    <name type="scientific">Teichococcus deserti</name>
    <dbReference type="NCBI Taxonomy" id="1817963"/>
    <lineage>
        <taxon>Bacteria</taxon>
        <taxon>Pseudomonadati</taxon>
        <taxon>Pseudomonadota</taxon>
        <taxon>Alphaproteobacteria</taxon>
        <taxon>Acetobacterales</taxon>
        <taxon>Roseomonadaceae</taxon>
        <taxon>Roseomonas</taxon>
    </lineage>
</organism>
<feature type="domain" description="Serine aminopeptidase S33" evidence="2">
    <location>
        <begin position="62"/>
        <end position="140"/>
    </location>
</feature>
<proteinExistence type="predicted"/>
<dbReference type="PANTHER" id="PTHR43265:SF1">
    <property type="entry name" value="ESTERASE ESTD"/>
    <property type="match status" value="1"/>
</dbReference>
<evidence type="ECO:0000259" key="2">
    <source>
        <dbReference type="Pfam" id="PF12146"/>
    </source>
</evidence>